<feature type="non-terminal residue" evidence="2">
    <location>
        <position position="1"/>
    </location>
</feature>
<accession>K0T3X5</accession>
<sequence length="119" mass="12593">ASDQISAAEAAENDWPGLAGEFLPKHQVLLSIKRVVQQRGRPPGARQSHTVGLGSPLPPNNLSKALYQNHPYPSLRANDNVATASRFSTPCLHPPTPHCAPTNASAEAAENVTGLAAHY</sequence>
<protein>
    <submittedName>
        <fullName evidence="2">Uncharacterized protein</fullName>
    </submittedName>
</protein>
<evidence type="ECO:0000256" key="1">
    <source>
        <dbReference type="SAM" id="MobiDB-lite"/>
    </source>
</evidence>
<comment type="caution">
    <text evidence="2">The sequence shown here is derived from an EMBL/GenBank/DDBJ whole genome shotgun (WGS) entry which is preliminary data.</text>
</comment>
<evidence type="ECO:0000313" key="3">
    <source>
        <dbReference type="Proteomes" id="UP000266841"/>
    </source>
</evidence>
<evidence type="ECO:0000313" key="2">
    <source>
        <dbReference type="EMBL" id="EJK65077.1"/>
    </source>
</evidence>
<organism evidence="2 3">
    <name type="scientific">Thalassiosira oceanica</name>
    <name type="common">Marine diatom</name>
    <dbReference type="NCBI Taxonomy" id="159749"/>
    <lineage>
        <taxon>Eukaryota</taxon>
        <taxon>Sar</taxon>
        <taxon>Stramenopiles</taxon>
        <taxon>Ochrophyta</taxon>
        <taxon>Bacillariophyta</taxon>
        <taxon>Coscinodiscophyceae</taxon>
        <taxon>Thalassiosirophycidae</taxon>
        <taxon>Thalassiosirales</taxon>
        <taxon>Thalassiosiraceae</taxon>
        <taxon>Thalassiosira</taxon>
    </lineage>
</organism>
<gene>
    <name evidence="2" type="ORF">THAOC_14114</name>
</gene>
<dbReference type="AlphaFoldDB" id="K0T3X5"/>
<keyword evidence="3" id="KW-1185">Reference proteome</keyword>
<feature type="region of interest" description="Disordered" evidence="1">
    <location>
        <begin position="37"/>
        <end position="63"/>
    </location>
</feature>
<dbReference type="Proteomes" id="UP000266841">
    <property type="component" value="Unassembled WGS sequence"/>
</dbReference>
<dbReference type="EMBL" id="AGNL01016455">
    <property type="protein sequence ID" value="EJK65077.1"/>
    <property type="molecule type" value="Genomic_DNA"/>
</dbReference>
<proteinExistence type="predicted"/>
<reference evidence="2 3" key="1">
    <citation type="journal article" date="2012" name="Genome Biol.">
        <title>Genome and low-iron response of an oceanic diatom adapted to chronic iron limitation.</title>
        <authorList>
            <person name="Lommer M."/>
            <person name="Specht M."/>
            <person name="Roy A.S."/>
            <person name="Kraemer L."/>
            <person name="Andreson R."/>
            <person name="Gutowska M.A."/>
            <person name="Wolf J."/>
            <person name="Bergner S.V."/>
            <person name="Schilhabel M.B."/>
            <person name="Klostermeier U.C."/>
            <person name="Beiko R.G."/>
            <person name="Rosenstiel P."/>
            <person name="Hippler M."/>
            <person name="Laroche J."/>
        </authorList>
    </citation>
    <scope>NUCLEOTIDE SEQUENCE [LARGE SCALE GENOMIC DNA]</scope>
    <source>
        <strain evidence="2 3">CCMP1005</strain>
    </source>
</reference>
<name>K0T3X5_THAOC</name>